<organism evidence="1 2">
    <name type="scientific">Trifolium pratense</name>
    <name type="common">Red clover</name>
    <dbReference type="NCBI Taxonomy" id="57577"/>
    <lineage>
        <taxon>Eukaryota</taxon>
        <taxon>Viridiplantae</taxon>
        <taxon>Streptophyta</taxon>
        <taxon>Embryophyta</taxon>
        <taxon>Tracheophyta</taxon>
        <taxon>Spermatophyta</taxon>
        <taxon>Magnoliopsida</taxon>
        <taxon>eudicotyledons</taxon>
        <taxon>Gunneridae</taxon>
        <taxon>Pentapetalae</taxon>
        <taxon>rosids</taxon>
        <taxon>fabids</taxon>
        <taxon>Fabales</taxon>
        <taxon>Fabaceae</taxon>
        <taxon>Papilionoideae</taxon>
        <taxon>50 kb inversion clade</taxon>
        <taxon>NPAAA clade</taxon>
        <taxon>Hologalegina</taxon>
        <taxon>IRL clade</taxon>
        <taxon>Trifolieae</taxon>
        <taxon>Trifolium</taxon>
    </lineage>
</organism>
<name>A0A2K3MHL6_TRIPR</name>
<dbReference type="Proteomes" id="UP000236291">
    <property type="component" value="Unassembled WGS sequence"/>
</dbReference>
<accession>A0A2K3MHL6</accession>
<dbReference type="AlphaFoldDB" id="A0A2K3MHL6"/>
<sequence>MERMRREEEKKSKNHVASSFEDALELSLNGELSPGDKPPKIGAEVAGDDMFGLVIGTDVVGVYGPPAPLKTL</sequence>
<comment type="caution">
    <text evidence="1">The sequence shown here is derived from an EMBL/GenBank/DDBJ whole genome shotgun (WGS) entry which is preliminary data.</text>
</comment>
<reference evidence="1 2" key="1">
    <citation type="journal article" date="2014" name="Am. J. Bot.">
        <title>Genome assembly and annotation for red clover (Trifolium pratense; Fabaceae).</title>
        <authorList>
            <person name="Istvanek J."/>
            <person name="Jaros M."/>
            <person name="Krenek A."/>
            <person name="Repkova J."/>
        </authorList>
    </citation>
    <scope>NUCLEOTIDE SEQUENCE [LARGE SCALE GENOMIC DNA]</scope>
    <source>
        <strain evidence="2">cv. Tatra</strain>
        <tissue evidence="1">Young leaves</tissue>
    </source>
</reference>
<gene>
    <name evidence="1" type="ORF">L195_g046399</name>
</gene>
<protein>
    <submittedName>
        <fullName evidence="1">Uncharacterized protein</fullName>
    </submittedName>
</protein>
<evidence type="ECO:0000313" key="2">
    <source>
        <dbReference type="Proteomes" id="UP000236291"/>
    </source>
</evidence>
<dbReference type="EMBL" id="ASHM01062321">
    <property type="protein sequence ID" value="PNX90276.1"/>
    <property type="molecule type" value="Genomic_DNA"/>
</dbReference>
<evidence type="ECO:0000313" key="1">
    <source>
        <dbReference type="EMBL" id="PNX90276.1"/>
    </source>
</evidence>
<proteinExistence type="predicted"/>
<reference evidence="1 2" key="2">
    <citation type="journal article" date="2017" name="Front. Plant Sci.">
        <title>Gene Classification and Mining of Molecular Markers Useful in Red Clover (Trifolium pratense) Breeding.</title>
        <authorList>
            <person name="Istvanek J."/>
            <person name="Dluhosova J."/>
            <person name="Dluhos P."/>
            <person name="Patkova L."/>
            <person name="Nedelnik J."/>
            <person name="Repkova J."/>
        </authorList>
    </citation>
    <scope>NUCLEOTIDE SEQUENCE [LARGE SCALE GENOMIC DNA]</scope>
    <source>
        <strain evidence="2">cv. Tatra</strain>
        <tissue evidence="1">Young leaves</tissue>
    </source>
</reference>